<dbReference type="NCBIfam" id="TIGR02937">
    <property type="entry name" value="sigma70-ECF"/>
    <property type="match status" value="1"/>
</dbReference>
<keyword evidence="3" id="KW-0731">Sigma factor</keyword>
<proteinExistence type="inferred from homology"/>
<keyword evidence="2" id="KW-0805">Transcription regulation</keyword>
<dbReference type="PANTHER" id="PTHR43133:SF8">
    <property type="entry name" value="RNA POLYMERASE SIGMA FACTOR HI_1459-RELATED"/>
    <property type="match status" value="1"/>
</dbReference>
<evidence type="ECO:0000256" key="2">
    <source>
        <dbReference type="ARBA" id="ARBA00023015"/>
    </source>
</evidence>
<comment type="similarity">
    <text evidence="1">Belongs to the sigma-70 factor family. ECF subfamily.</text>
</comment>
<dbReference type="CDD" id="cd06171">
    <property type="entry name" value="Sigma70_r4"/>
    <property type="match status" value="1"/>
</dbReference>
<evidence type="ECO:0000256" key="5">
    <source>
        <dbReference type="ARBA" id="ARBA00023163"/>
    </source>
</evidence>
<dbReference type="Pfam" id="PF08281">
    <property type="entry name" value="Sigma70_r4_2"/>
    <property type="match status" value="1"/>
</dbReference>
<dbReference type="GO" id="GO:0003677">
    <property type="term" value="F:DNA binding"/>
    <property type="evidence" value="ECO:0007669"/>
    <property type="project" value="UniProtKB-KW"/>
</dbReference>
<dbReference type="PANTHER" id="PTHR43133">
    <property type="entry name" value="RNA POLYMERASE ECF-TYPE SIGMA FACTO"/>
    <property type="match status" value="1"/>
</dbReference>
<organism evidence="7">
    <name type="scientific">hydrocarbon metagenome</name>
    <dbReference type="NCBI Taxonomy" id="938273"/>
    <lineage>
        <taxon>unclassified sequences</taxon>
        <taxon>metagenomes</taxon>
        <taxon>ecological metagenomes</taxon>
    </lineage>
</organism>
<keyword evidence="4" id="KW-0238">DNA-binding</keyword>
<dbReference type="Gene3D" id="1.10.1740.10">
    <property type="match status" value="1"/>
</dbReference>
<evidence type="ECO:0000313" key="7">
    <source>
        <dbReference type="EMBL" id="KUG04279.1"/>
    </source>
</evidence>
<sequence>MIDLTQGYNELEAEIFYKQQYPFLYRYAMYLTGDEESAREFCQETFIRWFTITRNMDIVNPRAWLKKVLSNLVYSDFRHRKVQSAVDQRLQDEILAHKSNSDSDLLRIEVQDVLSRLKWRDQLLLKMRMSGMSYVEIAEALNISTGSVGALLARAMKKFRLEYEGKEAGKQNEMPERKSNLNVFR</sequence>
<evidence type="ECO:0000256" key="4">
    <source>
        <dbReference type="ARBA" id="ARBA00023125"/>
    </source>
</evidence>
<keyword evidence="5" id="KW-0804">Transcription</keyword>
<dbReference type="PROSITE" id="PS00622">
    <property type="entry name" value="HTH_LUXR_1"/>
    <property type="match status" value="1"/>
</dbReference>
<dbReference type="SUPFAM" id="SSF88946">
    <property type="entry name" value="Sigma2 domain of RNA polymerase sigma factors"/>
    <property type="match status" value="1"/>
</dbReference>
<gene>
    <name evidence="7" type="ORF">ASZ90_018286</name>
</gene>
<protein>
    <submittedName>
        <fullName evidence="7">Rna polymerase sigma-70 factor, ecf subfamily</fullName>
    </submittedName>
</protein>
<dbReference type="GO" id="GO:0006352">
    <property type="term" value="P:DNA-templated transcription initiation"/>
    <property type="evidence" value="ECO:0007669"/>
    <property type="project" value="InterPro"/>
</dbReference>
<dbReference type="InterPro" id="IPR013324">
    <property type="entry name" value="RNA_pol_sigma_r3/r4-like"/>
</dbReference>
<dbReference type="InterPro" id="IPR000792">
    <property type="entry name" value="Tscrpt_reg_LuxR_C"/>
</dbReference>
<dbReference type="EMBL" id="LNQE01001853">
    <property type="protein sequence ID" value="KUG04279.1"/>
    <property type="molecule type" value="Genomic_DNA"/>
</dbReference>
<evidence type="ECO:0000256" key="3">
    <source>
        <dbReference type="ARBA" id="ARBA00023082"/>
    </source>
</evidence>
<dbReference type="AlphaFoldDB" id="A0A0W8E6L6"/>
<dbReference type="InterPro" id="IPR036388">
    <property type="entry name" value="WH-like_DNA-bd_sf"/>
</dbReference>
<dbReference type="InterPro" id="IPR039425">
    <property type="entry name" value="RNA_pol_sigma-70-like"/>
</dbReference>
<dbReference type="Pfam" id="PF04542">
    <property type="entry name" value="Sigma70_r2"/>
    <property type="match status" value="1"/>
</dbReference>
<dbReference type="Gene3D" id="1.10.10.10">
    <property type="entry name" value="Winged helix-like DNA-binding domain superfamily/Winged helix DNA-binding domain"/>
    <property type="match status" value="1"/>
</dbReference>
<feature type="domain" description="HTH luxR-type" evidence="6">
    <location>
        <begin position="131"/>
        <end position="158"/>
    </location>
</feature>
<dbReference type="InterPro" id="IPR014284">
    <property type="entry name" value="RNA_pol_sigma-70_dom"/>
</dbReference>
<comment type="caution">
    <text evidence="7">The sequence shown here is derived from an EMBL/GenBank/DDBJ whole genome shotgun (WGS) entry which is preliminary data.</text>
</comment>
<dbReference type="InterPro" id="IPR013325">
    <property type="entry name" value="RNA_pol_sigma_r2"/>
</dbReference>
<name>A0A0W8E6L6_9ZZZZ</name>
<dbReference type="GO" id="GO:0016987">
    <property type="term" value="F:sigma factor activity"/>
    <property type="evidence" value="ECO:0007669"/>
    <property type="project" value="UniProtKB-KW"/>
</dbReference>
<reference evidence="7" key="1">
    <citation type="journal article" date="2015" name="Proc. Natl. Acad. Sci. U.S.A.">
        <title>Networks of energetic and metabolic interactions define dynamics in microbial communities.</title>
        <authorList>
            <person name="Embree M."/>
            <person name="Liu J.K."/>
            <person name="Al-Bassam M.M."/>
            <person name="Zengler K."/>
        </authorList>
    </citation>
    <scope>NUCLEOTIDE SEQUENCE</scope>
</reference>
<dbReference type="InterPro" id="IPR007627">
    <property type="entry name" value="RNA_pol_sigma70_r2"/>
</dbReference>
<evidence type="ECO:0000259" key="6">
    <source>
        <dbReference type="PROSITE" id="PS00622"/>
    </source>
</evidence>
<accession>A0A0W8E6L6</accession>
<evidence type="ECO:0000256" key="1">
    <source>
        <dbReference type="ARBA" id="ARBA00010641"/>
    </source>
</evidence>
<dbReference type="SUPFAM" id="SSF88659">
    <property type="entry name" value="Sigma3 and sigma4 domains of RNA polymerase sigma factors"/>
    <property type="match status" value="1"/>
</dbReference>
<dbReference type="InterPro" id="IPR013249">
    <property type="entry name" value="RNA_pol_sigma70_r4_t2"/>
</dbReference>